<gene>
    <name evidence="4" type="ORF">DY048_06705</name>
</gene>
<dbReference type="Proteomes" id="UP000767392">
    <property type="component" value="Unassembled WGS sequence"/>
</dbReference>
<keyword evidence="2" id="KW-0472">Membrane</keyword>
<evidence type="ECO:0000313" key="4">
    <source>
        <dbReference type="EMBL" id="TPR12861.1"/>
    </source>
</evidence>
<evidence type="ECO:0000259" key="3">
    <source>
        <dbReference type="PROSITE" id="PS50943"/>
    </source>
</evidence>
<evidence type="ECO:0000256" key="2">
    <source>
        <dbReference type="SAM" id="Phobius"/>
    </source>
</evidence>
<dbReference type="RefSeq" id="WP_105988335.1">
    <property type="nucleotide sequence ID" value="NZ_POST01000005.1"/>
</dbReference>
<accession>A0ABY2YSC3</accession>
<reference evidence="4 5" key="1">
    <citation type="submission" date="2018-08" db="EMBL/GenBank/DDBJ databases">
        <title>Comparative genomics of wild bee and flower associated Lactobacillus reveals potential adaptation to the bee host.</title>
        <authorList>
            <person name="Vuong H.Q."/>
            <person name="Mcfrederick Q.S."/>
        </authorList>
    </citation>
    <scope>NUCLEOTIDE SEQUENCE [LARGE SCALE GENOMIC DNA]</scope>
    <source>
        <strain evidence="4 5">HV_04</strain>
    </source>
</reference>
<evidence type="ECO:0000313" key="5">
    <source>
        <dbReference type="Proteomes" id="UP000767392"/>
    </source>
</evidence>
<name>A0ABY2YSC3_9LACO</name>
<dbReference type="InterPro" id="IPR010982">
    <property type="entry name" value="Lambda_DNA-bd_dom_sf"/>
</dbReference>
<keyword evidence="2" id="KW-0812">Transmembrane</keyword>
<evidence type="ECO:0000256" key="1">
    <source>
        <dbReference type="ARBA" id="ARBA00023125"/>
    </source>
</evidence>
<feature type="domain" description="HTH cro/C1-type" evidence="3">
    <location>
        <begin position="7"/>
        <end position="61"/>
    </location>
</feature>
<dbReference type="CDD" id="cd00093">
    <property type="entry name" value="HTH_XRE"/>
    <property type="match status" value="1"/>
</dbReference>
<dbReference type="PANTHER" id="PTHR46558:SF4">
    <property type="entry name" value="DNA-BIDING PHAGE PROTEIN"/>
    <property type="match status" value="1"/>
</dbReference>
<dbReference type="Gene3D" id="1.10.260.40">
    <property type="entry name" value="lambda repressor-like DNA-binding domains"/>
    <property type="match status" value="1"/>
</dbReference>
<dbReference type="PANTHER" id="PTHR46558">
    <property type="entry name" value="TRACRIPTIONAL REGULATORY PROTEIN-RELATED-RELATED"/>
    <property type="match status" value="1"/>
</dbReference>
<dbReference type="SMART" id="SM00530">
    <property type="entry name" value="HTH_XRE"/>
    <property type="match status" value="1"/>
</dbReference>
<sequence>MKFGERLRKARQDKNLTQDTVAKHMIVSRQTISSWENEKTYPDITSLIKLSEYYDISLDLLLKEDNGMREYLRKKDLVKTIKPISTLLLVINIIFTMLIIGDLFDIIKLGIVGPFILIMSMMNISAIAKIDDLRKNLGIERKRKIKSFLKENVVKHFWIILLFSLLITIIGVFIFIKTLGNDIGVSIFSFGILIFVLTILIKKNKV</sequence>
<feature type="transmembrane region" description="Helical" evidence="2">
    <location>
        <begin position="81"/>
        <end position="100"/>
    </location>
</feature>
<keyword evidence="5" id="KW-1185">Reference proteome</keyword>
<dbReference type="InterPro" id="IPR001387">
    <property type="entry name" value="Cro/C1-type_HTH"/>
</dbReference>
<protein>
    <submittedName>
        <fullName evidence="4">Helix-turn-helix domain-containing protein</fullName>
    </submittedName>
</protein>
<dbReference type="EMBL" id="QUAM01000005">
    <property type="protein sequence ID" value="TPR12861.1"/>
    <property type="molecule type" value="Genomic_DNA"/>
</dbReference>
<dbReference type="Pfam" id="PF01381">
    <property type="entry name" value="HTH_3"/>
    <property type="match status" value="1"/>
</dbReference>
<organism evidence="4 5">
    <name type="scientific">Apilactobacillus timberlakei</name>
    <dbReference type="NCBI Taxonomy" id="2008380"/>
    <lineage>
        <taxon>Bacteria</taxon>
        <taxon>Bacillati</taxon>
        <taxon>Bacillota</taxon>
        <taxon>Bacilli</taxon>
        <taxon>Lactobacillales</taxon>
        <taxon>Lactobacillaceae</taxon>
        <taxon>Apilactobacillus</taxon>
    </lineage>
</organism>
<proteinExistence type="predicted"/>
<keyword evidence="1" id="KW-0238">DNA-binding</keyword>
<dbReference type="PROSITE" id="PS50943">
    <property type="entry name" value="HTH_CROC1"/>
    <property type="match status" value="1"/>
</dbReference>
<comment type="caution">
    <text evidence="4">The sequence shown here is derived from an EMBL/GenBank/DDBJ whole genome shotgun (WGS) entry which is preliminary data.</text>
</comment>
<feature type="transmembrane region" description="Helical" evidence="2">
    <location>
        <begin position="183"/>
        <end position="201"/>
    </location>
</feature>
<dbReference type="SUPFAM" id="SSF47413">
    <property type="entry name" value="lambda repressor-like DNA-binding domains"/>
    <property type="match status" value="1"/>
</dbReference>
<keyword evidence="2" id="KW-1133">Transmembrane helix</keyword>
<feature type="transmembrane region" description="Helical" evidence="2">
    <location>
        <begin position="106"/>
        <end position="128"/>
    </location>
</feature>
<feature type="transmembrane region" description="Helical" evidence="2">
    <location>
        <begin position="153"/>
        <end position="177"/>
    </location>
</feature>